<dbReference type="Proteomes" id="UP000576480">
    <property type="component" value="Unassembled WGS sequence"/>
</dbReference>
<sequence>MFLGVDTSCYTTSLAVIDAKGRL</sequence>
<name>A0A6V8PV58_9ACTN</name>
<organism evidence="1 2">
    <name type="scientific">Candidatus Hakubella thermalkaliphila</name>
    <dbReference type="NCBI Taxonomy" id="2754717"/>
    <lineage>
        <taxon>Bacteria</taxon>
        <taxon>Bacillati</taxon>
        <taxon>Actinomycetota</taxon>
        <taxon>Actinomycetota incertae sedis</taxon>
        <taxon>Candidatus Hakubellales</taxon>
        <taxon>Candidatus Hakubellaceae</taxon>
        <taxon>Candidatus Hakubella</taxon>
    </lineage>
</organism>
<feature type="non-terminal residue" evidence="1">
    <location>
        <position position="23"/>
    </location>
</feature>
<evidence type="ECO:0000313" key="2">
    <source>
        <dbReference type="Proteomes" id="UP000576480"/>
    </source>
</evidence>
<accession>A0A6V8PV58</accession>
<reference evidence="1 2" key="1">
    <citation type="journal article" date="2020" name="Front. Microbiol.">
        <title>Single-cell genomics of novel Actinobacteria with the Wood-Ljungdahl pathway discovered in a serpentinizing system.</title>
        <authorList>
            <person name="Merino N."/>
            <person name="Kawai M."/>
            <person name="Boyd E.S."/>
            <person name="Colman D.R."/>
            <person name="McGlynn S.E."/>
            <person name="Nealson K.H."/>
            <person name="Kurokawa K."/>
            <person name="Hongoh Y."/>
        </authorList>
    </citation>
    <scope>NUCLEOTIDE SEQUENCE [LARGE SCALE GENOMIC DNA]</scope>
    <source>
        <strain evidence="1 2">S43</strain>
    </source>
</reference>
<dbReference type="AlphaFoldDB" id="A0A6V8PV58"/>
<evidence type="ECO:0000313" key="1">
    <source>
        <dbReference type="EMBL" id="GFP36030.1"/>
    </source>
</evidence>
<dbReference type="EMBL" id="BLSB01000360">
    <property type="protein sequence ID" value="GFP36030.1"/>
    <property type="molecule type" value="Genomic_DNA"/>
</dbReference>
<gene>
    <name evidence="1" type="ORF">HKBW3S43_01818</name>
</gene>
<protein>
    <submittedName>
        <fullName evidence="1">Uncharacterized protein</fullName>
    </submittedName>
</protein>
<comment type="caution">
    <text evidence="1">The sequence shown here is derived from an EMBL/GenBank/DDBJ whole genome shotgun (WGS) entry which is preliminary data.</text>
</comment>
<proteinExistence type="predicted"/>